<reference evidence="1 2" key="2">
    <citation type="journal article" date="2022" name="Mol. Ecol. Resour.">
        <title>The genomes of chicory, endive, great burdock and yacon provide insights into Asteraceae paleo-polyploidization history and plant inulin production.</title>
        <authorList>
            <person name="Fan W."/>
            <person name="Wang S."/>
            <person name="Wang H."/>
            <person name="Wang A."/>
            <person name="Jiang F."/>
            <person name="Liu H."/>
            <person name="Zhao H."/>
            <person name="Xu D."/>
            <person name="Zhang Y."/>
        </authorList>
    </citation>
    <scope>NUCLEOTIDE SEQUENCE [LARGE SCALE GENOMIC DNA]</scope>
    <source>
        <strain evidence="2">cv. Yunnan</strain>
        <tissue evidence="1">Leaves</tissue>
    </source>
</reference>
<proteinExistence type="predicted"/>
<protein>
    <submittedName>
        <fullName evidence="1">Uncharacterized protein</fullName>
    </submittedName>
</protein>
<accession>A0ACB9FXC4</accession>
<sequence length="436" mass="48693">MARKNDDVESSNSVESSGQFVGFVDQNRFCDDFDVDMYFLSLSRQIEREREDLNPSTPLSDGVHQRSRRSDEDDVDFSDVKEIPVDTFVVSQNATELAKTPPPPPSAPSSYSKRRSFQSVGKNVKVEAPTNIESDKVRSYPPPPPLLPPPTELRSHHKHKTLERKVSDVATAISTLYNKRKRRNKRKLRNISESSVRLPEIEQPRQTIAPPPPPPPSVFQNLFKKGGKHKRIHSFSATVPPPPPPPPPPRPSSIFNNIFKSGSKSERFHSPSPPSSIMNSLFKNGTKSDRFNYINAASSAPRLEPQIRRCTSKGKPPLPTKTGSYYERDGFLTSGSQSPLIPIPPPPPPFKMSAMKFEVRGDFVKIQSSHSSVCSSPDHDAVDLSSKIKECGDSSIGLISFPSSPDVNAKADTFISRLKDEWRMEKINYYVKDKMG</sequence>
<name>A0ACB9FXC4_9ASTR</name>
<dbReference type="EMBL" id="CM042033">
    <property type="protein sequence ID" value="KAI3775603.1"/>
    <property type="molecule type" value="Genomic_DNA"/>
</dbReference>
<keyword evidence="2" id="KW-1185">Reference proteome</keyword>
<evidence type="ECO:0000313" key="2">
    <source>
        <dbReference type="Proteomes" id="UP001056120"/>
    </source>
</evidence>
<comment type="caution">
    <text evidence="1">The sequence shown here is derived from an EMBL/GenBank/DDBJ whole genome shotgun (WGS) entry which is preliminary data.</text>
</comment>
<reference evidence="2" key="1">
    <citation type="journal article" date="2022" name="Mol. Ecol. Resour.">
        <title>The genomes of chicory, endive, great burdock and yacon provide insights into Asteraceae palaeo-polyploidization history and plant inulin production.</title>
        <authorList>
            <person name="Fan W."/>
            <person name="Wang S."/>
            <person name="Wang H."/>
            <person name="Wang A."/>
            <person name="Jiang F."/>
            <person name="Liu H."/>
            <person name="Zhao H."/>
            <person name="Xu D."/>
            <person name="Zhang Y."/>
        </authorList>
    </citation>
    <scope>NUCLEOTIDE SEQUENCE [LARGE SCALE GENOMIC DNA]</scope>
    <source>
        <strain evidence="2">cv. Yunnan</strain>
    </source>
</reference>
<dbReference type="Proteomes" id="UP001056120">
    <property type="component" value="Linkage Group LG16"/>
</dbReference>
<organism evidence="1 2">
    <name type="scientific">Smallanthus sonchifolius</name>
    <dbReference type="NCBI Taxonomy" id="185202"/>
    <lineage>
        <taxon>Eukaryota</taxon>
        <taxon>Viridiplantae</taxon>
        <taxon>Streptophyta</taxon>
        <taxon>Embryophyta</taxon>
        <taxon>Tracheophyta</taxon>
        <taxon>Spermatophyta</taxon>
        <taxon>Magnoliopsida</taxon>
        <taxon>eudicotyledons</taxon>
        <taxon>Gunneridae</taxon>
        <taxon>Pentapetalae</taxon>
        <taxon>asterids</taxon>
        <taxon>campanulids</taxon>
        <taxon>Asterales</taxon>
        <taxon>Asteraceae</taxon>
        <taxon>Asteroideae</taxon>
        <taxon>Heliantheae alliance</taxon>
        <taxon>Millerieae</taxon>
        <taxon>Smallanthus</taxon>
    </lineage>
</organism>
<evidence type="ECO:0000313" key="1">
    <source>
        <dbReference type="EMBL" id="KAI3775603.1"/>
    </source>
</evidence>
<gene>
    <name evidence="1" type="ORF">L1987_50183</name>
</gene>